<dbReference type="Pfam" id="PF01048">
    <property type="entry name" value="PNP_UDP_1"/>
    <property type="match status" value="1"/>
</dbReference>
<feature type="domain" description="Nucleoside phosphorylase" evidence="4">
    <location>
        <begin position="15"/>
        <end position="199"/>
    </location>
</feature>
<dbReference type="GO" id="GO:0009116">
    <property type="term" value="P:nucleoside metabolic process"/>
    <property type="evidence" value="ECO:0007669"/>
    <property type="project" value="InterPro"/>
</dbReference>
<evidence type="ECO:0000313" key="6">
    <source>
        <dbReference type="Proteomes" id="UP000216024"/>
    </source>
</evidence>
<name>A0A267MIR6_9FIRM</name>
<dbReference type="PANTHER" id="PTHR43691:SF11">
    <property type="entry name" value="FI09636P-RELATED"/>
    <property type="match status" value="1"/>
</dbReference>
<comment type="catalytic activity">
    <reaction evidence="3">
        <text>uridine + phosphate = alpha-D-ribose 1-phosphate + uracil</text>
        <dbReference type="Rhea" id="RHEA:24388"/>
        <dbReference type="ChEBI" id="CHEBI:16704"/>
        <dbReference type="ChEBI" id="CHEBI:17568"/>
        <dbReference type="ChEBI" id="CHEBI:43474"/>
        <dbReference type="ChEBI" id="CHEBI:57720"/>
        <dbReference type="EC" id="2.4.2.3"/>
    </reaction>
</comment>
<dbReference type="GO" id="GO:0004850">
    <property type="term" value="F:uridine phosphorylase activity"/>
    <property type="evidence" value="ECO:0007669"/>
    <property type="project" value="UniProtKB-EC"/>
</dbReference>
<dbReference type="EMBL" id="NIBG01000012">
    <property type="protein sequence ID" value="PAB58690.1"/>
    <property type="molecule type" value="Genomic_DNA"/>
</dbReference>
<sequence length="244" mass="27105">MKQPHIQCTKDDISKMVILPGDPARVDRVAKHLDEYEEIAYNREFKTIKGKYKGIDVTVTSTGIGGASACIALEELVACGAEYFIRIGSLGAYQEEIKIGDLIIAEGAVREDGASKMYIGENYPAVANSEVLEVLKKKAKELEYAHYTGLVRSHDSFYIDNEDDVVRYWNKKGLLGADMETATVMTLGRLRNVKVGSILNNVVVYESDVRDGINDYVDNGKMAEEGERREIILALEALCELSKK</sequence>
<protein>
    <recommendedName>
        <fullName evidence="2">Uridine phosphorylase</fullName>
        <ecNumber evidence="1">2.4.2.3</ecNumber>
    </recommendedName>
</protein>
<dbReference type="EC" id="2.4.2.3" evidence="1"/>
<dbReference type="CDD" id="cd17767">
    <property type="entry name" value="UP_EcUdp-like"/>
    <property type="match status" value="1"/>
</dbReference>
<proteinExistence type="predicted"/>
<dbReference type="InterPro" id="IPR000845">
    <property type="entry name" value="Nucleoside_phosphorylase_d"/>
</dbReference>
<dbReference type="RefSeq" id="WP_095134270.1">
    <property type="nucleotide sequence ID" value="NZ_NIBG01000012.1"/>
</dbReference>
<gene>
    <name evidence="5" type="ORF">CCE28_13550</name>
</gene>
<dbReference type="OrthoDB" id="9772602at2"/>
<dbReference type="PANTHER" id="PTHR43691">
    <property type="entry name" value="URIDINE PHOSPHORYLASE"/>
    <property type="match status" value="1"/>
</dbReference>
<dbReference type="InterPro" id="IPR035994">
    <property type="entry name" value="Nucleoside_phosphorylase_sf"/>
</dbReference>
<reference evidence="5 6" key="1">
    <citation type="submission" date="2017-06" db="EMBL/GenBank/DDBJ databases">
        <title>Draft genome sequence of anaerobic fermentative bacterium Anaeromicrobium sediminis DY2726D isolated from West Pacific Ocean sediments.</title>
        <authorList>
            <person name="Zeng X."/>
        </authorList>
    </citation>
    <scope>NUCLEOTIDE SEQUENCE [LARGE SCALE GENOMIC DNA]</scope>
    <source>
        <strain evidence="5 6">DY2726D</strain>
    </source>
</reference>
<evidence type="ECO:0000259" key="4">
    <source>
        <dbReference type="Pfam" id="PF01048"/>
    </source>
</evidence>
<dbReference type="SUPFAM" id="SSF53167">
    <property type="entry name" value="Purine and uridine phosphorylases"/>
    <property type="match status" value="1"/>
</dbReference>
<comment type="caution">
    <text evidence="5">The sequence shown here is derived from an EMBL/GenBank/DDBJ whole genome shotgun (WGS) entry which is preliminary data.</text>
</comment>
<evidence type="ECO:0000256" key="3">
    <source>
        <dbReference type="ARBA" id="ARBA00048447"/>
    </source>
</evidence>
<organism evidence="5 6">
    <name type="scientific">Anaeromicrobium sediminis</name>
    <dbReference type="NCBI Taxonomy" id="1478221"/>
    <lineage>
        <taxon>Bacteria</taxon>
        <taxon>Bacillati</taxon>
        <taxon>Bacillota</taxon>
        <taxon>Clostridia</taxon>
        <taxon>Peptostreptococcales</taxon>
        <taxon>Thermotaleaceae</taxon>
        <taxon>Anaeromicrobium</taxon>
    </lineage>
</organism>
<dbReference type="GO" id="GO:0005829">
    <property type="term" value="C:cytosol"/>
    <property type="evidence" value="ECO:0007669"/>
    <property type="project" value="TreeGrafter"/>
</dbReference>
<evidence type="ECO:0000256" key="2">
    <source>
        <dbReference type="ARBA" id="ARBA00021980"/>
    </source>
</evidence>
<dbReference type="Proteomes" id="UP000216024">
    <property type="component" value="Unassembled WGS sequence"/>
</dbReference>
<evidence type="ECO:0000256" key="1">
    <source>
        <dbReference type="ARBA" id="ARBA00011888"/>
    </source>
</evidence>
<evidence type="ECO:0000313" key="5">
    <source>
        <dbReference type="EMBL" id="PAB58690.1"/>
    </source>
</evidence>
<dbReference type="Gene3D" id="3.40.50.1580">
    <property type="entry name" value="Nucleoside phosphorylase domain"/>
    <property type="match status" value="1"/>
</dbReference>
<dbReference type="AlphaFoldDB" id="A0A267MIR6"/>
<accession>A0A267MIR6</accession>
<keyword evidence="6" id="KW-1185">Reference proteome</keyword>